<dbReference type="AlphaFoldDB" id="A0A941FL37"/>
<organism evidence="1 2">
    <name type="scientific">Peribacillus frigoritolerans</name>
    <dbReference type="NCBI Taxonomy" id="450367"/>
    <lineage>
        <taxon>Bacteria</taxon>
        <taxon>Bacillati</taxon>
        <taxon>Bacillota</taxon>
        <taxon>Bacilli</taxon>
        <taxon>Bacillales</taxon>
        <taxon>Bacillaceae</taxon>
        <taxon>Peribacillus</taxon>
    </lineage>
</organism>
<reference evidence="1" key="1">
    <citation type="submission" date="2021-04" db="EMBL/GenBank/DDBJ databases">
        <title>Whole genome sequencing of Enterococci isolates from hospitalized patients.</title>
        <authorList>
            <person name="Ogoti B.M."/>
            <person name="Onyambu F.G."/>
        </authorList>
    </citation>
    <scope>NUCLEOTIDE SEQUENCE</scope>
    <source>
        <strain evidence="1">242</strain>
    </source>
</reference>
<dbReference type="Proteomes" id="UP000680045">
    <property type="component" value="Unassembled WGS sequence"/>
</dbReference>
<accession>A0A941FL37</accession>
<sequence length="64" mass="7594">MWVSLVSEFGYPFVVSMFLLFRFGKQLKELTTDVENLKSPLIKRKTITSGRKCRMVNTEFRILY</sequence>
<dbReference type="EMBL" id="JAGTPW010000071">
    <property type="protein sequence ID" value="MBR8646145.1"/>
    <property type="molecule type" value="Genomic_DNA"/>
</dbReference>
<evidence type="ECO:0000313" key="2">
    <source>
        <dbReference type="Proteomes" id="UP000680045"/>
    </source>
</evidence>
<gene>
    <name evidence="1" type="ORF">KEH51_26560</name>
</gene>
<dbReference type="Pfam" id="PF12841">
    <property type="entry name" value="YvrJ"/>
    <property type="match status" value="1"/>
</dbReference>
<evidence type="ECO:0000313" key="1">
    <source>
        <dbReference type="EMBL" id="MBR8646145.1"/>
    </source>
</evidence>
<comment type="caution">
    <text evidence="1">The sequence shown here is derived from an EMBL/GenBank/DDBJ whole genome shotgun (WGS) entry which is preliminary data.</text>
</comment>
<name>A0A941FL37_9BACI</name>
<proteinExistence type="predicted"/>
<protein>
    <submittedName>
        <fullName evidence="1">YvrJ family protein</fullName>
    </submittedName>
</protein>
<dbReference type="InterPro" id="IPR024419">
    <property type="entry name" value="YvrJ"/>
</dbReference>